<keyword evidence="1" id="KW-0812">Transmembrane</keyword>
<name>A0ABQ6JIE1_9ACTN</name>
<keyword evidence="3" id="KW-1185">Reference proteome</keyword>
<proteinExistence type="predicted"/>
<reference evidence="3" key="1">
    <citation type="journal article" date="2019" name="Int. J. Syst. Evol. Microbiol.">
        <title>The Global Catalogue of Microorganisms (GCM) 10K type strain sequencing project: providing services to taxonomists for standard genome sequencing and annotation.</title>
        <authorList>
            <consortium name="The Broad Institute Genomics Platform"/>
            <consortium name="The Broad Institute Genome Sequencing Center for Infectious Disease"/>
            <person name="Wu L."/>
            <person name="Ma J."/>
        </authorList>
    </citation>
    <scope>NUCLEOTIDE SEQUENCE [LARGE SCALE GENOMIC DNA]</scope>
    <source>
        <strain evidence="3">NBRC 108730</strain>
    </source>
</reference>
<keyword evidence="1" id="KW-0472">Membrane</keyword>
<dbReference type="Proteomes" id="UP001157017">
    <property type="component" value="Unassembled WGS sequence"/>
</dbReference>
<sequence>MQTPSREAADAVVVAPSVDAATAPATPARARVFLSLHAVFLLLCLLVVVLSTCCAPAHRWRWYSSQVRIGTAGPSSAAWFASPFRPR</sequence>
<accession>A0ABQ6JIE1</accession>
<comment type="caution">
    <text evidence="2">The sequence shown here is derived from an EMBL/GenBank/DDBJ whole genome shotgun (WGS) entry which is preliminary data.</text>
</comment>
<evidence type="ECO:0000256" key="1">
    <source>
        <dbReference type="SAM" id="Phobius"/>
    </source>
</evidence>
<evidence type="ECO:0000313" key="3">
    <source>
        <dbReference type="Proteomes" id="UP001157017"/>
    </source>
</evidence>
<protein>
    <submittedName>
        <fullName evidence="2">Uncharacterized protein</fullName>
    </submittedName>
</protein>
<keyword evidence="1" id="KW-1133">Transmembrane helix</keyword>
<organism evidence="2 3">
    <name type="scientific">Angustibacter aerolatus</name>
    <dbReference type="NCBI Taxonomy" id="1162965"/>
    <lineage>
        <taxon>Bacteria</taxon>
        <taxon>Bacillati</taxon>
        <taxon>Actinomycetota</taxon>
        <taxon>Actinomycetes</taxon>
        <taxon>Kineosporiales</taxon>
        <taxon>Kineosporiaceae</taxon>
    </lineage>
</organism>
<dbReference type="EMBL" id="BSUZ01000001">
    <property type="protein sequence ID" value="GMA87517.1"/>
    <property type="molecule type" value="Genomic_DNA"/>
</dbReference>
<feature type="transmembrane region" description="Helical" evidence="1">
    <location>
        <begin position="32"/>
        <end position="55"/>
    </location>
</feature>
<evidence type="ECO:0000313" key="2">
    <source>
        <dbReference type="EMBL" id="GMA87517.1"/>
    </source>
</evidence>
<gene>
    <name evidence="2" type="ORF">GCM10025868_27670</name>
</gene>